<keyword evidence="1" id="KW-0597">Phosphoprotein</keyword>
<feature type="compositionally biased region" description="Low complexity" evidence="2">
    <location>
        <begin position="1005"/>
        <end position="1017"/>
    </location>
</feature>
<feature type="compositionally biased region" description="Polar residues" evidence="2">
    <location>
        <begin position="594"/>
        <end position="661"/>
    </location>
</feature>
<dbReference type="AlphaFoldDB" id="A0A819HZM5"/>
<dbReference type="InterPro" id="IPR033184">
    <property type="entry name" value="PRRC2"/>
</dbReference>
<dbReference type="GO" id="GO:0030154">
    <property type="term" value="P:cell differentiation"/>
    <property type="evidence" value="ECO:0007669"/>
    <property type="project" value="TreeGrafter"/>
</dbReference>
<organism evidence="5 6">
    <name type="scientific">Rotaria sordida</name>
    <dbReference type="NCBI Taxonomy" id="392033"/>
    <lineage>
        <taxon>Eukaryota</taxon>
        <taxon>Metazoa</taxon>
        <taxon>Spiralia</taxon>
        <taxon>Gnathifera</taxon>
        <taxon>Rotifera</taxon>
        <taxon>Eurotatoria</taxon>
        <taxon>Bdelloidea</taxon>
        <taxon>Philodinida</taxon>
        <taxon>Philodinidae</taxon>
        <taxon>Rotaria</taxon>
    </lineage>
</organism>
<feature type="region of interest" description="Disordered" evidence="2">
    <location>
        <begin position="22"/>
        <end position="128"/>
    </location>
</feature>
<feature type="compositionally biased region" description="Low complexity" evidence="2">
    <location>
        <begin position="795"/>
        <end position="812"/>
    </location>
</feature>
<evidence type="ECO:0000256" key="2">
    <source>
        <dbReference type="SAM" id="MobiDB-lite"/>
    </source>
</evidence>
<gene>
    <name evidence="5" type="ORF">JBS370_LOCUS21088</name>
    <name evidence="4" type="ORF">ZHD862_LOCUS14763</name>
</gene>
<proteinExistence type="predicted"/>
<name>A0A819HZM5_9BILA</name>
<feature type="domain" description="BAT2 N-terminal" evidence="3">
    <location>
        <begin position="32"/>
        <end position="125"/>
    </location>
</feature>
<feature type="compositionally biased region" description="Polar residues" evidence="2">
    <location>
        <begin position="1052"/>
        <end position="1062"/>
    </location>
</feature>
<feature type="compositionally biased region" description="Polar residues" evidence="2">
    <location>
        <begin position="848"/>
        <end position="865"/>
    </location>
</feature>
<dbReference type="EMBL" id="CAJNOT010000649">
    <property type="protein sequence ID" value="CAF1045280.1"/>
    <property type="molecule type" value="Genomic_DNA"/>
</dbReference>
<reference evidence="5" key="1">
    <citation type="submission" date="2021-02" db="EMBL/GenBank/DDBJ databases">
        <authorList>
            <person name="Nowell W R."/>
        </authorList>
    </citation>
    <scope>NUCLEOTIDE SEQUENCE</scope>
</reference>
<feature type="compositionally biased region" description="Polar residues" evidence="2">
    <location>
        <begin position="771"/>
        <end position="788"/>
    </location>
</feature>
<feature type="compositionally biased region" description="Low complexity" evidence="2">
    <location>
        <begin position="83"/>
        <end position="97"/>
    </location>
</feature>
<evidence type="ECO:0000313" key="5">
    <source>
        <dbReference type="EMBL" id="CAF3905075.1"/>
    </source>
</evidence>
<protein>
    <recommendedName>
        <fullName evidence="3">BAT2 N-terminal domain-containing protein</fullName>
    </recommendedName>
</protein>
<feature type="region of interest" description="Disordered" evidence="2">
    <location>
        <begin position="838"/>
        <end position="913"/>
    </location>
</feature>
<feature type="region of interest" description="Disordered" evidence="2">
    <location>
        <begin position="1002"/>
        <end position="1092"/>
    </location>
</feature>
<evidence type="ECO:0000313" key="6">
    <source>
        <dbReference type="Proteomes" id="UP000663836"/>
    </source>
</evidence>
<evidence type="ECO:0000313" key="4">
    <source>
        <dbReference type="EMBL" id="CAF1045280.1"/>
    </source>
</evidence>
<feature type="region of interest" description="Disordered" evidence="2">
    <location>
        <begin position="467"/>
        <end position="537"/>
    </location>
</feature>
<feature type="region of interest" description="Disordered" evidence="2">
    <location>
        <begin position="594"/>
        <end position="700"/>
    </location>
</feature>
<dbReference type="PANTHER" id="PTHR14038:SF0">
    <property type="entry name" value="LP18708P"/>
    <property type="match status" value="1"/>
</dbReference>
<evidence type="ECO:0000259" key="3">
    <source>
        <dbReference type="Pfam" id="PF07001"/>
    </source>
</evidence>
<dbReference type="Proteomes" id="UP000663864">
    <property type="component" value="Unassembled WGS sequence"/>
</dbReference>
<feature type="compositionally biased region" description="Low complexity" evidence="2">
    <location>
        <begin position="510"/>
        <end position="536"/>
    </location>
</feature>
<feature type="compositionally biased region" description="Basic and acidic residues" evidence="2">
    <location>
        <begin position="467"/>
        <end position="476"/>
    </location>
</feature>
<evidence type="ECO:0000256" key="1">
    <source>
        <dbReference type="ARBA" id="ARBA00022553"/>
    </source>
</evidence>
<feature type="region of interest" description="Disordered" evidence="2">
    <location>
        <begin position="308"/>
        <end position="342"/>
    </location>
</feature>
<feature type="region of interest" description="Disordered" evidence="2">
    <location>
        <begin position="771"/>
        <end position="816"/>
    </location>
</feature>
<feature type="compositionally biased region" description="Low complexity" evidence="2">
    <location>
        <begin position="671"/>
        <end position="688"/>
    </location>
</feature>
<dbReference type="InterPro" id="IPR009738">
    <property type="entry name" value="BAT2_N"/>
</dbReference>
<sequence length="1092" mass="125402">MSVPNKSLDKNKRYAGVKANDFVNKTRANETNRSTARPQGWANLGKINSRRIPPPANLPSLKSETGITSPTFDPTITTNHGWTSNENSSTTINTISNPTQQQIDSLPINSSASSPPPPPSSLPQPLMDIDKPRLASTWNTTTSGTNINTNESIPSLLPLNDYPRLSTIQDRKLQSESITNIQNPSFRPANLAIWKDGGSGNRIQSLTNDLSQIILNNPGANLYQPQISNPNMRMYPPQMWTYNPYTPVPLSIHQHQHQQQQQQQQMNTLQDYKSPTILRNKDIDDLSKLTDNTWANASQEVNYEEKIRFSDDDDDNNNNNNNNKNVHRDILESNNNNKSRRLNPQILQHSRLIQDDEHLKQMQNNKNSELINALNIAKQRRDEQERHLKHEQLITNIDEQKQIPGYQTRPLLTSNDQDNHNTSILWHTNKDLSTTSRTRHDTANSQSSFTMKSWSDQMDSFNYASLHEKSRGHTENDELSTLNKYSRSQSEASSQSQHNNDLMLKKSKKLPLTSKKQQQQQQQQQQQKMNLLQTKNLSKKSIKNNNLDYLENQNHSNDQWNESIDNRYQQYTNDNRRHQQLLSDGLSTQKLNQYNNKQSSIKPRSNQRQQINSRTKPNSSISNKNNQTTTVWRPLSPNQSLGSTDPTPQESISCKSQQRTNLNEHKQRNQTTTTPTSSSIIDTASIPPLMSVRSDGTTTGNLYKTTNHNVSSHYDDENIYYDSNLELHQNYHQQQQHHSNIHNRRYTALGTYGRYKRGGTVRHQQQYTTYNINNTSGISSAPNTSSGIRQKKNSTNRTNTNNNNNNNKSNQSAEQIKTEEVSIIKPIETSVLSSPIEVLTTDNEKSNDTSNQKISIKNDNESNIIQPIENDSTKTNKKSTVITSSNPKRHTNKNQQNYHQDQRYQNQQAPRHRNNYTRSMQDYEAMQMAAAHNYYGTTHRTAHNGRNTHMHDLSSDYYYEYPKQHYNNRYNYSNEHYQQRSTNKNSKRGSSSIINNRQPKQQIINGSSSNNNNNNNNVRHHSTSDNDQKEGEEWETASESSTNMRNGHYDTNAINTEQTNETKTIHRGKTPPKKSFSSQRPNARQIFKYTNA</sequence>
<feature type="compositionally biased region" description="Polar residues" evidence="2">
    <location>
        <begin position="1075"/>
        <end position="1092"/>
    </location>
</feature>
<dbReference type="Proteomes" id="UP000663836">
    <property type="component" value="Unassembled WGS sequence"/>
</dbReference>
<feature type="compositionally biased region" description="Polar residues" evidence="2">
    <location>
        <begin position="60"/>
        <end position="82"/>
    </location>
</feature>
<comment type="caution">
    <text evidence="5">The sequence shown here is derived from an EMBL/GenBank/DDBJ whole genome shotgun (WGS) entry which is preliminary data.</text>
</comment>
<feature type="compositionally biased region" description="Low complexity" evidence="2">
    <location>
        <begin position="486"/>
        <end position="497"/>
    </location>
</feature>
<dbReference type="EMBL" id="CAJOBD010002746">
    <property type="protein sequence ID" value="CAF3905075.1"/>
    <property type="molecule type" value="Genomic_DNA"/>
</dbReference>
<accession>A0A819HZM5</accession>
<feature type="compositionally biased region" description="Polar residues" evidence="2">
    <location>
        <begin position="893"/>
        <end position="909"/>
    </location>
</feature>
<dbReference type="Pfam" id="PF07001">
    <property type="entry name" value="BAT2_N"/>
    <property type="match status" value="1"/>
</dbReference>
<dbReference type="PANTHER" id="PTHR14038">
    <property type="entry name" value="BAT2 HLA-B-ASSOCIATED TRANSCRIPT 2"/>
    <property type="match status" value="1"/>
</dbReference>
<feature type="compositionally biased region" description="Basic and acidic residues" evidence="2">
    <location>
        <begin position="1022"/>
        <end position="1031"/>
    </location>
</feature>